<accession>A0A8D8QI17</accession>
<protein>
    <submittedName>
        <fullName evidence="1">Uncharacterized protein</fullName>
    </submittedName>
</protein>
<organism evidence="1">
    <name type="scientific">Cacopsylla melanoneura</name>
    <dbReference type="NCBI Taxonomy" id="428564"/>
    <lineage>
        <taxon>Eukaryota</taxon>
        <taxon>Metazoa</taxon>
        <taxon>Ecdysozoa</taxon>
        <taxon>Arthropoda</taxon>
        <taxon>Hexapoda</taxon>
        <taxon>Insecta</taxon>
        <taxon>Pterygota</taxon>
        <taxon>Neoptera</taxon>
        <taxon>Paraneoptera</taxon>
        <taxon>Hemiptera</taxon>
        <taxon>Sternorrhyncha</taxon>
        <taxon>Psylloidea</taxon>
        <taxon>Psyllidae</taxon>
        <taxon>Psyllinae</taxon>
        <taxon>Cacopsylla</taxon>
    </lineage>
</organism>
<sequence>MHLDHFCYYASSYSGTCLFHHHKNSRGCSLCRQDISVGSLFSQCIHPNILRCALLAAISNHSRNVQLYTNLCLELHGLIDYHSVTCFGHSVSTGQSATAESKRKSITKYCLETSKRDIQ</sequence>
<reference evidence="1" key="1">
    <citation type="submission" date="2021-05" db="EMBL/GenBank/DDBJ databases">
        <authorList>
            <person name="Alioto T."/>
            <person name="Alioto T."/>
            <person name="Gomez Garrido J."/>
        </authorList>
    </citation>
    <scope>NUCLEOTIDE SEQUENCE</scope>
</reference>
<proteinExistence type="predicted"/>
<dbReference type="EMBL" id="HBUF01078492">
    <property type="protein sequence ID" value="CAG6632066.1"/>
    <property type="molecule type" value="Transcribed_RNA"/>
</dbReference>
<dbReference type="AlphaFoldDB" id="A0A8D8QI17"/>
<name>A0A8D8QI17_9HEMI</name>
<dbReference type="EMBL" id="HBUF01078493">
    <property type="protein sequence ID" value="CAG6632068.1"/>
    <property type="molecule type" value="Transcribed_RNA"/>
</dbReference>
<evidence type="ECO:0000313" key="1">
    <source>
        <dbReference type="EMBL" id="CAG6632066.1"/>
    </source>
</evidence>